<dbReference type="AlphaFoldDB" id="A0A8R1EPG9"/>
<reference evidence="1" key="2">
    <citation type="submission" date="2022-06" db="UniProtKB">
        <authorList>
            <consortium name="EnsemblMetazoa"/>
        </authorList>
    </citation>
    <scope>IDENTIFICATION</scope>
    <source>
        <strain evidence="1">DF5081</strain>
    </source>
</reference>
<evidence type="ECO:0000313" key="2">
    <source>
        <dbReference type="Proteomes" id="UP000005237"/>
    </source>
</evidence>
<evidence type="ECO:0000313" key="1">
    <source>
        <dbReference type="EnsemblMetazoa" id="CJA40805.1"/>
    </source>
</evidence>
<keyword evidence="2" id="KW-1185">Reference proteome</keyword>
<proteinExistence type="predicted"/>
<dbReference type="EnsemblMetazoa" id="CJA40805.1">
    <property type="protein sequence ID" value="CJA40805.1"/>
    <property type="gene ID" value="WBGene00216653"/>
</dbReference>
<accession>A0A8R1EPG9</accession>
<dbReference type="Proteomes" id="UP000005237">
    <property type="component" value="Unassembled WGS sequence"/>
</dbReference>
<reference evidence="2" key="1">
    <citation type="submission" date="2010-08" db="EMBL/GenBank/DDBJ databases">
        <authorList>
            <consortium name="Caenorhabditis japonica Sequencing Consortium"/>
            <person name="Wilson R.K."/>
        </authorList>
    </citation>
    <scope>NUCLEOTIDE SEQUENCE [LARGE SCALE GENOMIC DNA]</scope>
    <source>
        <strain evidence="2">DF5081</strain>
    </source>
</reference>
<name>A0A8R1EPG9_CAEJA</name>
<sequence length="41" mass="4414">VTKEGAVSGTQSLSFAVSIVKNKPVLCVHYQFNILAGYNMV</sequence>
<protein>
    <submittedName>
        <fullName evidence="1">Uncharacterized protein</fullName>
    </submittedName>
</protein>
<organism evidence="1 2">
    <name type="scientific">Caenorhabditis japonica</name>
    <dbReference type="NCBI Taxonomy" id="281687"/>
    <lineage>
        <taxon>Eukaryota</taxon>
        <taxon>Metazoa</taxon>
        <taxon>Ecdysozoa</taxon>
        <taxon>Nematoda</taxon>
        <taxon>Chromadorea</taxon>
        <taxon>Rhabditida</taxon>
        <taxon>Rhabditina</taxon>
        <taxon>Rhabditomorpha</taxon>
        <taxon>Rhabditoidea</taxon>
        <taxon>Rhabditidae</taxon>
        <taxon>Peloderinae</taxon>
        <taxon>Caenorhabditis</taxon>
    </lineage>
</organism>